<comment type="caution">
    <text evidence="1">The sequence shown here is derived from an EMBL/GenBank/DDBJ whole genome shotgun (WGS) entry which is preliminary data.</text>
</comment>
<keyword evidence="2" id="KW-1185">Reference proteome</keyword>
<accession>A0ABN8SW00</accession>
<evidence type="ECO:0000313" key="1">
    <source>
        <dbReference type="EMBL" id="CAH3195687.1"/>
    </source>
</evidence>
<name>A0ABN8SW00_9CNID</name>
<dbReference type="Gene3D" id="1.25.40.10">
    <property type="entry name" value="Tetratricopeptide repeat domain"/>
    <property type="match status" value="1"/>
</dbReference>
<dbReference type="InterPro" id="IPR011990">
    <property type="entry name" value="TPR-like_helical_dom_sf"/>
</dbReference>
<gene>
    <name evidence="1" type="ORF">PEVE_00030775</name>
</gene>
<dbReference type="PANTHER" id="PTHR46035:SF1">
    <property type="entry name" value="TETRATRICOPEPTIDE REPEAT PROTEIN 4"/>
    <property type="match status" value="1"/>
</dbReference>
<dbReference type="InterPro" id="IPR019734">
    <property type="entry name" value="TPR_rpt"/>
</dbReference>
<dbReference type="SMART" id="SM00028">
    <property type="entry name" value="TPR"/>
    <property type="match status" value="2"/>
</dbReference>
<dbReference type="Proteomes" id="UP001159427">
    <property type="component" value="Unassembled WGS sequence"/>
</dbReference>
<dbReference type="EMBL" id="CALNXI010004379">
    <property type="protein sequence ID" value="CAH3195687.1"/>
    <property type="molecule type" value="Genomic_DNA"/>
</dbReference>
<protein>
    <submittedName>
        <fullName evidence="1">Uncharacterized protein</fullName>
    </submittedName>
</protein>
<sequence>MEQPEAKTVETASENDGKVLDFDEPTLKAIAEVYNNEGNEAYSKKDYSNAVYFYTEGIKVNCNDEDLKAELYSNRANAYFSLGANASSKLNLLEQTVKWCSRGLKVDKENGTLLKLKKLASTRTDEEKTKSGPGDIKVFWVLFL</sequence>
<proteinExistence type="predicted"/>
<evidence type="ECO:0000313" key="2">
    <source>
        <dbReference type="Proteomes" id="UP001159427"/>
    </source>
</evidence>
<reference evidence="1 2" key="1">
    <citation type="submission" date="2022-05" db="EMBL/GenBank/DDBJ databases">
        <authorList>
            <consortium name="Genoscope - CEA"/>
            <person name="William W."/>
        </authorList>
    </citation>
    <scope>NUCLEOTIDE SEQUENCE [LARGE SCALE GENOMIC DNA]</scope>
</reference>
<organism evidence="1 2">
    <name type="scientific">Porites evermanni</name>
    <dbReference type="NCBI Taxonomy" id="104178"/>
    <lineage>
        <taxon>Eukaryota</taxon>
        <taxon>Metazoa</taxon>
        <taxon>Cnidaria</taxon>
        <taxon>Anthozoa</taxon>
        <taxon>Hexacorallia</taxon>
        <taxon>Scleractinia</taxon>
        <taxon>Fungiina</taxon>
        <taxon>Poritidae</taxon>
        <taxon>Porites</taxon>
    </lineage>
</organism>
<dbReference type="PANTHER" id="PTHR46035">
    <property type="entry name" value="TETRATRICOPEPTIDE REPEAT PROTEIN 4"/>
    <property type="match status" value="1"/>
</dbReference>
<dbReference type="SUPFAM" id="SSF48452">
    <property type="entry name" value="TPR-like"/>
    <property type="match status" value="1"/>
</dbReference>